<dbReference type="OrthoDB" id="5659892at2"/>
<accession>A0A2S7UTA4</accession>
<dbReference type="Proteomes" id="UP000239007">
    <property type="component" value="Unassembled WGS sequence"/>
</dbReference>
<sequence>MNIRLFIFLAFLVISFLWWLPTLDSEQSADNEAASDLIPEFTAKFLYQELFDSEGNLEQQVFSHKMEHYADLSLTHFKQPEFTIYQGGEPVWKISAQIGNMQDGLLLLDDSVSMLQISDNVLVNSITTEYLEINLNTNIVSTDNEITIQGKNTTIVGKGLTADLERKTLSLVDHVQTIIKGS</sequence>
<dbReference type="PANTHER" id="PTHR37481:SF1">
    <property type="entry name" value="LIPOPOLYSACCHARIDE EXPORT SYSTEM PROTEIN LPTC"/>
    <property type="match status" value="1"/>
</dbReference>
<evidence type="ECO:0000256" key="2">
    <source>
        <dbReference type="ARBA" id="ARBA00022519"/>
    </source>
</evidence>
<comment type="similarity">
    <text evidence="6">Belongs to the LptC family.</text>
</comment>
<keyword evidence="2 6" id="KW-0997">Cell inner membrane</keyword>
<gene>
    <name evidence="6" type="primary">lptC</name>
    <name evidence="7" type="ORF">BTO11_05735</name>
</gene>
<evidence type="ECO:0000256" key="1">
    <source>
        <dbReference type="ARBA" id="ARBA00022475"/>
    </source>
</evidence>
<comment type="subunit">
    <text evidence="6">Component of the lipopolysaccharide transport and assembly complex. Interacts with LptA and the LptBFG transporter complex.</text>
</comment>
<dbReference type="RefSeq" id="WP_105051695.1">
    <property type="nucleotide sequence ID" value="NZ_BMYG01000003.1"/>
</dbReference>
<keyword evidence="3 6" id="KW-0812">Transmembrane</keyword>
<keyword evidence="1 6" id="KW-1003">Cell membrane</keyword>
<name>A0A2S7UTA4_9GAMM</name>
<organism evidence="7 8">
    <name type="scientific">Psychrosphaera saromensis</name>
    <dbReference type="NCBI Taxonomy" id="716813"/>
    <lineage>
        <taxon>Bacteria</taxon>
        <taxon>Pseudomonadati</taxon>
        <taxon>Pseudomonadota</taxon>
        <taxon>Gammaproteobacteria</taxon>
        <taxon>Alteromonadales</taxon>
        <taxon>Pseudoalteromonadaceae</taxon>
        <taxon>Psychrosphaera</taxon>
    </lineage>
</organism>
<proteinExistence type="inferred from homology"/>
<dbReference type="PIRSF" id="PIRSF028513">
    <property type="entry name" value="LptC"/>
    <property type="match status" value="1"/>
</dbReference>
<reference evidence="7 8" key="1">
    <citation type="submission" date="2016-12" db="EMBL/GenBank/DDBJ databases">
        <title>Diversity of luminous bacteria.</title>
        <authorList>
            <person name="Yoshizawa S."/>
            <person name="Kogure K."/>
        </authorList>
    </citation>
    <scope>NUCLEOTIDE SEQUENCE [LARGE SCALE GENOMIC DNA]</scope>
    <source>
        <strain evidence="7 8">SA4-48</strain>
    </source>
</reference>
<dbReference type="GO" id="GO:0043165">
    <property type="term" value="P:Gram-negative-bacterium-type cell outer membrane assembly"/>
    <property type="evidence" value="ECO:0007669"/>
    <property type="project" value="UniProtKB-UniRule"/>
</dbReference>
<evidence type="ECO:0000256" key="3">
    <source>
        <dbReference type="ARBA" id="ARBA00022692"/>
    </source>
</evidence>
<dbReference type="InterPro" id="IPR010664">
    <property type="entry name" value="LipoPS_assembly_LptC-rel"/>
</dbReference>
<dbReference type="GO" id="GO:0017089">
    <property type="term" value="F:glycolipid transfer activity"/>
    <property type="evidence" value="ECO:0007669"/>
    <property type="project" value="TreeGrafter"/>
</dbReference>
<dbReference type="HAMAP" id="MF_01915">
    <property type="entry name" value="LPS_assembly_LptC"/>
    <property type="match status" value="1"/>
</dbReference>
<dbReference type="Pfam" id="PF06835">
    <property type="entry name" value="LptC"/>
    <property type="match status" value="1"/>
</dbReference>
<comment type="caution">
    <text evidence="7">The sequence shown here is derived from an EMBL/GenBank/DDBJ whole genome shotgun (WGS) entry which is preliminary data.</text>
</comment>
<dbReference type="NCBIfam" id="TIGR04409">
    <property type="entry name" value="LptC_YrbK"/>
    <property type="match status" value="1"/>
</dbReference>
<comment type="subcellular location">
    <subcellularLocation>
        <location evidence="6">Cell inner membrane</location>
        <topology evidence="6">Single-pass membrane protein</topology>
    </subcellularLocation>
</comment>
<dbReference type="GO" id="GO:0015221">
    <property type="term" value="F:lipopolysaccharide transmembrane transporter activity"/>
    <property type="evidence" value="ECO:0007669"/>
    <property type="project" value="InterPro"/>
</dbReference>
<evidence type="ECO:0000313" key="7">
    <source>
        <dbReference type="EMBL" id="PQJ53216.1"/>
    </source>
</evidence>
<evidence type="ECO:0000256" key="4">
    <source>
        <dbReference type="ARBA" id="ARBA00022989"/>
    </source>
</evidence>
<dbReference type="InterPro" id="IPR052363">
    <property type="entry name" value="LPS_export_LptC"/>
</dbReference>
<dbReference type="AlphaFoldDB" id="A0A2S7UTA4"/>
<evidence type="ECO:0000256" key="5">
    <source>
        <dbReference type="ARBA" id="ARBA00023136"/>
    </source>
</evidence>
<keyword evidence="8" id="KW-1185">Reference proteome</keyword>
<dbReference type="Gene3D" id="2.60.450.10">
    <property type="entry name" value="Lipopolysaccharide (LPS) transport protein A like domain"/>
    <property type="match status" value="1"/>
</dbReference>
<dbReference type="GO" id="GO:0030288">
    <property type="term" value="C:outer membrane-bounded periplasmic space"/>
    <property type="evidence" value="ECO:0007669"/>
    <property type="project" value="TreeGrafter"/>
</dbReference>
<evidence type="ECO:0000256" key="6">
    <source>
        <dbReference type="HAMAP-Rule" id="MF_01915"/>
    </source>
</evidence>
<dbReference type="GO" id="GO:0005886">
    <property type="term" value="C:plasma membrane"/>
    <property type="evidence" value="ECO:0007669"/>
    <property type="project" value="UniProtKB-SubCell"/>
</dbReference>
<dbReference type="EMBL" id="MSCH01000003">
    <property type="protein sequence ID" value="PQJ53216.1"/>
    <property type="molecule type" value="Genomic_DNA"/>
</dbReference>
<protein>
    <recommendedName>
        <fullName evidence="6">Lipopolysaccharide export system protein LptC</fullName>
    </recommendedName>
</protein>
<keyword evidence="5 6" id="KW-0472">Membrane</keyword>
<dbReference type="PANTHER" id="PTHR37481">
    <property type="entry name" value="LIPOPOLYSACCHARIDE EXPORT SYSTEM PROTEIN LPTC"/>
    <property type="match status" value="1"/>
</dbReference>
<comment type="function">
    <text evidence="6">Involved in the assembly of lipopolysaccharide (LPS). Required for the translocation of LPS from the inner membrane to the outer membrane. Facilitates the transfer of LPS from the inner membrane to the periplasmic protein LptA. Could be a docking site for LptA.</text>
</comment>
<dbReference type="InterPro" id="IPR026265">
    <property type="entry name" value="LptC"/>
</dbReference>
<keyword evidence="4 6" id="KW-1133">Transmembrane helix</keyword>
<evidence type="ECO:0000313" key="8">
    <source>
        <dbReference type="Proteomes" id="UP000239007"/>
    </source>
</evidence>